<keyword evidence="2" id="KW-1185">Reference proteome</keyword>
<dbReference type="EMBL" id="CAIT01000009">
    <property type="protein sequence ID" value="CCH55927.1"/>
    <property type="molecule type" value="Genomic_DNA"/>
</dbReference>
<protein>
    <submittedName>
        <fullName evidence="1">Uncharacterized protein</fullName>
    </submittedName>
</protein>
<proteinExistence type="predicted"/>
<gene>
    <name evidence="1" type="ORF">BN8_05227</name>
</gene>
<name>I2GPU9_9BACT</name>
<dbReference type="AlphaFoldDB" id="I2GPU9"/>
<accession>I2GPU9</accession>
<evidence type="ECO:0000313" key="2">
    <source>
        <dbReference type="Proteomes" id="UP000009309"/>
    </source>
</evidence>
<comment type="caution">
    <text evidence="1">The sequence shown here is derived from an EMBL/GenBank/DDBJ whole genome shotgun (WGS) entry which is preliminary data.</text>
</comment>
<sequence>MVLGRERNQTFKSLNVFVKNFLRQVIQKTG</sequence>
<organism evidence="1 2">
    <name type="scientific">Fibrisoma limi BUZ 3</name>
    <dbReference type="NCBI Taxonomy" id="1185876"/>
    <lineage>
        <taxon>Bacteria</taxon>
        <taxon>Pseudomonadati</taxon>
        <taxon>Bacteroidota</taxon>
        <taxon>Cytophagia</taxon>
        <taxon>Cytophagales</taxon>
        <taxon>Spirosomataceae</taxon>
        <taxon>Fibrisoma</taxon>
    </lineage>
</organism>
<dbReference type="Proteomes" id="UP000009309">
    <property type="component" value="Unassembled WGS sequence"/>
</dbReference>
<evidence type="ECO:0000313" key="1">
    <source>
        <dbReference type="EMBL" id="CCH55927.1"/>
    </source>
</evidence>
<reference evidence="1 2" key="1">
    <citation type="journal article" date="2012" name="J. Bacteriol.">
        <title>Genome Sequence of the Filamentous Bacterium Fibrisoma limi BUZ 3T.</title>
        <authorList>
            <person name="Filippini M."/>
            <person name="Qi W."/>
            <person name="Jaenicke S."/>
            <person name="Goesmann A."/>
            <person name="Smits T.H."/>
            <person name="Bagheri H.C."/>
        </authorList>
    </citation>
    <scope>NUCLEOTIDE SEQUENCE [LARGE SCALE GENOMIC DNA]</scope>
    <source>
        <strain evidence="2">BUZ 3T</strain>
    </source>
</reference>